<protein>
    <recommendedName>
        <fullName evidence="1">DUF6891 domain-containing protein</fullName>
    </recommendedName>
</protein>
<gene>
    <name evidence="2" type="ORF">KIH39_20755</name>
</gene>
<name>A0A8E6EUH0_9BACT</name>
<evidence type="ECO:0000313" key="2">
    <source>
        <dbReference type="EMBL" id="QVL31252.1"/>
    </source>
</evidence>
<feature type="domain" description="DUF6891" evidence="1">
    <location>
        <begin position="13"/>
        <end position="220"/>
    </location>
</feature>
<dbReference type="RefSeq" id="WP_213495133.1">
    <property type="nucleotide sequence ID" value="NZ_CP074694.1"/>
</dbReference>
<organism evidence="2 3">
    <name type="scientific">Telmatocola sphagniphila</name>
    <dbReference type="NCBI Taxonomy" id="1123043"/>
    <lineage>
        <taxon>Bacteria</taxon>
        <taxon>Pseudomonadati</taxon>
        <taxon>Planctomycetota</taxon>
        <taxon>Planctomycetia</taxon>
        <taxon>Gemmatales</taxon>
        <taxon>Gemmataceae</taxon>
    </lineage>
</organism>
<evidence type="ECO:0000313" key="3">
    <source>
        <dbReference type="Proteomes" id="UP000676194"/>
    </source>
</evidence>
<dbReference type="AlphaFoldDB" id="A0A8E6EUH0"/>
<dbReference type="InterPro" id="IPR054186">
    <property type="entry name" value="DUF6891"/>
</dbReference>
<sequence length="223" mass="25792">MSQKDEWNDKARDDMRATLRWFVLGEVRLSRYDHNAILEACRDIYLQDQCPDNEQDSFILFAANELKRAEAQLAAEQSLWPSETDCDRLDRVEATLRERGILLWQVSPCCDSCTLGEFSNRIDVIDHRHPGFQDRIRGYAFFIDQNMAEKLSENTKLSVYMGYGWLSADGSEVAQEVYNENALGIAREICECLQDEGFGYDWNGTLGCTIRVLVNWQRRTLLV</sequence>
<evidence type="ECO:0000259" key="1">
    <source>
        <dbReference type="Pfam" id="PF21831"/>
    </source>
</evidence>
<reference evidence="2" key="1">
    <citation type="submission" date="2021-05" db="EMBL/GenBank/DDBJ databases">
        <title>Complete genome sequence of the cellulolytic planctomycete Telmatocola sphagniphila SP2T and characterization of the first cellulase from planctomycetes.</title>
        <authorList>
            <person name="Rakitin A.L."/>
            <person name="Beletsky A.V."/>
            <person name="Naumoff D.G."/>
            <person name="Kulichevskaya I.S."/>
            <person name="Mardanov A.V."/>
            <person name="Ravin N.V."/>
            <person name="Dedysh S.N."/>
        </authorList>
    </citation>
    <scope>NUCLEOTIDE SEQUENCE</scope>
    <source>
        <strain evidence="2">SP2T</strain>
    </source>
</reference>
<accession>A0A8E6EUH0</accession>
<dbReference type="EMBL" id="CP074694">
    <property type="protein sequence ID" value="QVL31252.1"/>
    <property type="molecule type" value="Genomic_DNA"/>
</dbReference>
<dbReference type="Pfam" id="PF21831">
    <property type="entry name" value="DUF6891"/>
    <property type="match status" value="1"/>
</dbReference>
<keyword evidence="3" id="KW-1185">Reference proteome</keyword>
<dbReference type="Proteomes" id="UP000676194">
    <property type="component" value="Chromosome"/>
</dbReference>
<proteinExistence type="predicted"/>
<dbReference type="KEGG" id="tsph:KIH39_20755"/>